<dbReference type="GO" id="GO:0052572">
    <property type="term" value="P:response to host immune response"/>
    <property type="evidence" value="ECO:0007669"/>
    <property type="project" value="TreeGrafter"/>
</dbReference>
<feature type="compositionally biased region" description="Polar residues" evidence="2">
    <location>
        <begin position="177"/>
        <end position="188"/>
    </location>
</feature>
<evidence type="ECO:0000256" key="2">
    <source>
        <dbReference type="SAM" id="MobiDB-lite"/>
    </source>
</evidence>
<name>A0A1X1YE69_9MYCO</name>
<feature type="compositionally biased region" description="Basic and acidic residues" evidence="2">
    <location>
        <begin position="523"/>
        <end position="537"/>
    </location>
</feature>
<feature type="compositionally biased region" description="Low complexity" evidence="2">
    <location>
        <begin position="354"/>
        <end position="373"/>
    </location>
</feature>
<dbReference type="InterPro" id="IPR038332">
    <property type="entry name" value="PPE_sf"/>
</dbReference>
<evidence type="ECO:0000313" key="5">
    <source>
        <dbReference type="EMBL" id="ORW09367.1"/>
    </source>
</evidence>
<accession>A0A1X1YE69</accession>
<dbReference type="PANTHER" id="PTHR46766:SF1">
    <property type="entry name" value="GLUTAMINE-RICH PROTEIN 2"/>
    <property type="match status" value="1"/>
</dbReference>
<dbReference type="InterPro" id="IPR000030">
    <property type="entry name" value="PPE_dom"/>
</dbReference>
<evidence type="ECO:0000256" key="1">
    <source>
        <dbReference type="ARBA" id="ARBA00010652"/>
    </source>
</evidence>
<proteinExistence type="inferred from homology"/>
<evidence type="ECO:0000259" key="4">
    <source>
        <dbReference type="Pfam" id="PF18878"/>
    </source>
</evidence>
<evidence type="ECO:0008006" key="7">
    <source>
        <dbReference type="Google" id="ProtNLM"/>
    </source>
</evidence>
<comment type="caution">
    <text evidence="5">The sequence shown here is derived from an EMBL/GenBank/DDBJ whole genome shotgun (WGS) entry which is preliminary data.</text>
</comment>
<evidence type="ECO:0000259" key="3">
    <source>
        <dbReference type="Pfam" id="PF00823"/>
    </source>
</evidence>
<dbReference type="OrthoDB" id="4753487at2"/>
<dbReference type="InterPro" id="IPR043641">
    <property type="entry name" value="PPE-PPW_C"/>
</dbReference>
<feature type="region of interest" description="Disordered" evidence="2">
    <location>
        <begin position="354"/>
        <end position="383"/>
    </location>
</feature>
<feature type="domain" description="PPE-PPW subfamily C-terminal" evidence="4">
    <location>
        <begin position="476"/>
        <end position="523"/>
    </location>
</feature>
<dbReference type="Proteomes" id="UP000193487">
    <property type="component" value="Unassembled WGS sequence"/>
</dbReference>
<feature type="compositionally biased region" description="Basic residues" evidence="2">
    <location>
        <begin position="435"/>
        <end position="446"/>
    </location>
</feature>
<dbReference type="SUPFAM" id="SSF140459">
    <property type="entry name" value="PE/PPE dimer-like"/>
    <property type="match status" value="1"/>
</dbReference>
<feature type="region of interest" description="Disordered" evidence="2">
    <location>
        <begin position="503"/>
        <end position="537"/>
    </location>
</feature>
<feature type="region of interest" description="Disordered" evidence="2">
    <location>
        <begin position="169"/>
        <end position="195"/>
    </location>
</feature>
<feature type="domain" description="PPE" evidence="3">
    <location>
        <begin position="6"/>
        <end position="168"/>
    </location>
</feature>
<protein>
    <recommendedName>
        <fullName evidence="7">PPE family protein</fullName>
    </recommendedName>
</protein>
<feature type="compositionally biased region" description="Low complexity" evidence="2">
    <location>
        <begin position="422"/>
        <end position="434"/>
    </location>
</feature>
<reference evidence="5 6" key="1">
    <citation type="submission" date="2016-01" db="EMBL/GenBank/DDBJ databases">
        <title>The new phylogeny of the genus Mycobacterium.</title>
        <authorList>
            <person name="Tarcisio F."/>
            <person name="Conor M."/>
            <person name="Antonella G."/>
            <person name="Elisabetta G."/>
            <person name="Giulia F.S."/>
            <person name="Sara T."/>
            <person name="Anna F."/>
            <person name="Clotilde B."/>
            <person name="Roberto B."/>
            <person name="Veronica D.S."/>
            <person name="Fabio R."/>
            <person name="Monica P."/>
            <person name="Olivier J."/>
            <person name="Enrico T."/>
            <person name="Nicola S."/>
        </authorList>
    </citation>
    <scope>NUCLEOTIDE SEQUENCE [LARGE SCALE GENOMIC DNA]</scope>
    <source>
        <strain evidence="5 6">DSM 45166</strain>
    </source>
</reference>
<dbReference type="Gene3D" id="1.20.1260.20">
    <property type="entry name" value="PPE superfamily"/>
    <property type="match status" value="1"/>
</dbReference>
<keyword evidence="6" id="KW-1185">Reference proteome</keyword>
<dbReference type="EMBL" id="LQPE01000022">
    <property type="protein sequence ID" value="ORW09367.1"/>
    <property type="molecule type" value="Genomic_DNA"/>
</dbReference>
<organism evidence="5 6">
    <name type="scientific">Mycobacterium kyorinense</name>
    <dbReference type="NCBI Taxonomy" id="487514"/>
    <lineage>
        <taxon>Bacteria</taxon>
        <taxon>Bacillati</taxon>
        <taxon>Actinomycetota</taxon>
        <taxon>Actinomycetes</taxon>
        <taxon>Mycobacteriales</taxon>
        <taxon>Mycobacteriaceae</taxon>
        <taxon>Mycobacterium</taxon>
    </lineage>
</organism>
<gene>
    <name evidence="5" type="ORF">AWC14_21985</name>
</gene>
<feature type="compositionally biased region" description="Low complexity" evidence="2">
    <location>
        <begin position="464"/>
        <end position="478"/>
    </location>
</feature>
<feature type="region of interest" description="Disordered" evidence="2">
    <location>
        <begin position="404"/>
        <end position="481"/>
    </location>
</feature>
<dbReference type="Pfam" id="PF00823">
    <property type="entry name" value="PPE"/>
    <property type="match status" value="1"/>
</dbReference>
<dbReference type="PANTHER" id="PTHR46766">
    <property type="entry name" value="GLUTAMINE-RICH PROTEIN 2"/>
    <property type="match status" value="1"/>
</dbReference>
<sequence length="537" mass="54432">MTAPVWMAFPPEVHSALLSSGPGPGSLLAAASAWNSLSTEYASVAEELTALVASVQAGAWEGPSAESYVAANMPYVEWLMQASANSATAAAQHETVAGAYTAALAAMPTLPELAANHATHAVLVATNFFGINTIPIALNEADYARMWVQAATTMTTYQTVASTAVAATPQTAPAPQIQKSDASTQDSGNPFPDPKVDNPIDDFIANILKNVGINWNPAQGTVNGLPYDAYTNPGQPIYWVVRALELFEDFQQFGVYLTQNPALAFQYLVALEMFDWPTHIAQIAGWLPSQPALLAAGALIAIAPFGAVGGFAGLAGLAALPQPAAVPVPVPVAPTPNVLPAVAIAPSVAAPAAAPATAPAPAPTSTASTGVSSAPPPPAPSPAGTAGFFPPYVVGPPGIGLGSGMSASASSSAKRKAPEPDAAGAAAAAAARQSARARRRQRTKQRGHGDEFVDMNVEVDPDWGTPSGGEATASSAASDQGAGPLGFAGTVRKGAVAEAAGLTTLPGDEFSADPRMPMVPGSWEHDGPAGEDGEVRN</sequence>
<dbReference type="AlphaFoldDB" id="A0A1X1YE69"/>
<dbReference type="Pfam" id="PF18878">
    <property type="entry name" value="PPE-PPW"/>
    <property type="match status" value="1"/>
</dbReference>
<dbReference type="FunFam" id="1.20.1260.20:FF:000001">
    <property type="entry name" value="PPE family protein PPE41"/>
    <property type="match status" value="1"/>
</dbReference>
<dbReference type="RefSeq" id="WP_057003437.1">
    <property type="nucleotide sequence ID" value="NZ_LLXQ01000040.1"/>
</dbReference>
<evidence type="ECO:0000313" key="6">
    <source>
        <dbReference type="Proteomes" id="UP000193487"/>
    </source>
</evidence>
<comment type="similarity">
    <text evidence="1">Belongs to the mycobacterial PPE family.</text>
</comment>